<dbReference type="InterPro" id="IPR008326">
    <property type="entry name" value="PdhI-like"/>
</dbReference>
<sequence length="99" mass="11414">MELFVDDKAASWYINELQLQKGDTVKFFVRYGGCSNVQKGFSLGVVKQEPEDVGSSIVAQGITFFVENRDLWYFDNHNLQVELDEEVDEPIFNYIEPVN</sequence>
<dbReference type="Pfam" id="PF01521">
    <property type="entry name" value="Fe-S_biosyn"/>
    <property type="match status" value="1"/>
</dbReference>
<dbReference type="AlphaFoldDB" id="A0A4S4BX76"/>
<organism evidence="3 4">
    <name type="scientific">Metabacillus sediminilitoris</name>
    <dbReference type="NCBI Taxonomy" id="2567941"/>
    <lineage>
        <taxon>Bacteria</taxon>
        <taxon>Bacillati</taxon>
        <taxon>Bacillota</taxon>
        <taxon>Bacilli</taxon>
        <taxon>Bacillales</taxon>
        <taxon>Bacillaceae</taxon>
        <taxon>Metabacillus</taxon>
    </lineage>
</organism>
<evidence type="ECO:0000259" key="2">
    <source>
        <dbReference type="Pfam" id="PF01521"/>
    </source>
</evidence>
<feature type="domain" description="Core" evidence="2">
    <location>
        <begin position="1"/>
        <end position="79"/>
    </location>
</feature>
<dbReference type="PIRSF" id="PIRSF034852">
    <property type="entry name" value="UCP034852"/>
    <property type="match status" value="1"/>
</dbReference>
<evidence type="ECO:0000256" key="1">
    <source>
        <dbReference type="ARBA" id="ARBA00006718"/>
    </source>
</evidence>
<evidence type="ECO:0000313" key="3">
    <source>
        <dbReference type="EMBL" id="THF79276.1"/>
    </source>
</evidence>
<protein>
    <recommendedName>
        <fullName evidence="2">Core domain-containing protein</fullName>
    </recommendedName>
</protein>
<proteinExistence type="inferred from homology"/>
<reference evidence="3 4" key="1">
    <citation type="submission" date="2019-04" db="EMBL/GenBank/DDBJ databases">
        <title>Bacillus sediminilitoris sp. nov., isolated from a tidal flat sediment on the East China Sea.</title>
        <authorList>
            <person name="Wei Y."/>
            <person name="Mao H."/>
            <person name="Fang J."/>
        </authorList>
    </citation>
    <scope>NUCLEOTIDE SEQUENCE [LARGE SCALE GENOMIC DNA]</scope>
    <source>
        <strain evidence="3 4">DSL-17</strain>
    </source>
</reference>
<dbReference type="InterPro" id="IPR035903">
    <property type="entry name" value="HesB-like_dom_sf"/>
</dbReference>
<dbReference type="SUPFAM" id="SSF89360">
    <property type="entry name" value="HesB-like domain"/>
    <property type="match status" value="1"/>
</dbReference>
<keyword evidence="4" id="KW-1185">Reference proteome</keyword>
<accession>A0A4S4BX76</accession>
<dbReference type="Proteomes" id="UP000310334">
    <property type="component" value="Unassembled WGS sequence"/>
</dbReference>
<comment type="caution">
    <text evidence="3">The sequence shown here is derived from an EMBL/GenBank/DDBJ whole genome shotgun (WGS) entry which is preliminary data.</text>
</comment>
<gene>
    <name evidence="3" type="ORF">E6W99_13055</name>
</gene>
<dbReference type="RefSeq" id="WP_136354534.1">
    <property type="nucleotide sequence ID" value="NZ_CP046266.1"/>
</dbReference>
<dbReference type="EMBL" id="SSNT01000009">
    <property type="protein sequence ID" value="THF79276.1"/>
    <property type="molecule type" value="Genomic_DNA"/>
</dbReference>
<dbReference type="OrthoDB" id="1645729at2"/>
<comment type="similarity">
    <text evidence="1">Belongs to the HesB/IscA family.</text>
</comment>
<name>A0A4S4BX76_9BACI</name>
<dbReference type="InterPro" id="IPR000361">
    <property type="entry name" value="ATAP_core_dom"/>
</dbReference>
<evidence type="ECO:0000313" key="4">
    <source>
        <dbReference type="Proteomes" id="UP000310334"/>
    </source>
</evidence>